<sequence>MCLRTCYFKHGKTYLQNTGSYILTCGVLSSPVTRHGRNVARHGRSTEGPDARADEQRKTGFSGPAEVALAGLAGLAEVGLCAGCPAWVARARGLRRGWPARGGPRRGWPRRGWLTRRGPRSGWPAPFDVRWSSFSDAEAILPARTRTRRVQLYTHSETSAFARQRVFEWGEFGVLFPGLRIFPGGFIARALFKPRYFSGFNTPPGIVDCLCFRELRPFLTAASDFAFLAMSAIHLRLIKSRVDFKPLSMPSLDTPINLAVSLARDILVTKVSGRDQTWLRGRERIKLAREDKVGSGFTAR</sequence>
<reference evidence="2" key="1">
    <citation type="submission" date="2017-07" db="EMBL/GenBank/DDBJ databases">
        <title>Taro Niue Genome Assembly and Annotation.</title>
        <authorList>
            <person name="Atibalentja N."/>
            <person name="Keating K."/>
            <person name="Fields C.J."/>
        </authorList>
    </citation>
    <scope>NUCLEOTIDE SEQUENCE</scope>
    <source>
        <strain evidence="2">Niue_2</strain>
        <tissue evidence="2">Leaf</tissue>
    </source>
</reference>
<feature type="compositionally biased region" description="Basic and acidic residues" evidence="1">
    <location>
        <begin position="44"/>
        <end position="58"/>
    </location>
</feature>
<gene>
    <name evidence="2" type="ORF">Taro_029312</name>
</gene>
<dbReference type="AlphaFoldDB" id="A0A843VUI4"/>
<evidence type="ECO:0000313" key="2">
    <source>
        <dbReference type="EMBL" id="MQL96634.1"/>
    </source>
</evidence>
<protein>
    <submittedName>
        <fullName evidence="2">Uncharacterized protein</fullName>
    </submittedName>
</protein>
<proteinExistence type="predicted"/>
<evidence type="ECO:0000256" key="1">
    <source>
        <dbReference type="SAM" id="MobiDB-lite"/>
    </source>
</evidence>
<comment type="caution">
    <text evidence="2">The sequence shown here is derived from an EMBL/GenBank/DDBJ whole genome shotgun (WGS) entry which is preliminary data.</text>
</comment>
<organism evidence="2 3">
    <name type="scientific">Colocasia esculenta</name>
    <name type="common">Wild taro</name>
    <name type="synonym">Arum esculentum</name>
    <dbReference type="NCBI Taxonomy" id="4460"/>
    <lineage>
        <taxon>Eukaryota</taxon>
        <taxon>Viridiplantae</taxon>
        <taxon>Streptophyta</taxon>
        <taxon>Embryophyta</taxon>
        <taxon>Tracheophyta</taxon>
        <taxon>Spermatophyta</taxon>
        <taxon>Magnoliopsida</taxon>
        <taxon>Liliopsida</taxon>
        <taxon>Araceae</taxon>
        <taxon>Aroideae</taxon>
        <taxon>Colocasieae</taxon>
        <taxon>Colocasia</taxon>
    </lineage>
</organism>
<name>A0A843VUI4_COLES</name>
<keyword evidence="3" id="KW-1185">Reference proteome</keyword>
<dbReference type="EMBL" id="NMUH01001939">
    <property type="protein sequence ID" value="MQL96634.1"/>
    <property type="molecule type" value="Genomic_DNA"/>
</dbReference>
<feature type="region of interest" description="Disordered" evidence="1">
    <location>
        <begin position="36"/>
        <end position="59"/>
    </location>
</feature>
<accession>A0A843VUI4</accession>
<evidence type="ECO:0000313" key="3">
    <source>
        <dbReference type="Proteomes" id="UP000652761"/>
    </source>
</evidence>
<dbReference type="Proteomes" id="UP000652761">
    <property type="component" value="Unassembled WGS sequence"/>
</dbReference>